<protein>
    <submittedName>
        <fullName evidence="1">DUF5994 family protein</fullName>
    </submittedName>
</protein>
<dbReference type="EMBL" id="CP127294">
    <property type="protein sequence ID" value="WIX82798.1"/>
    <property type="molecule type" value="Genomic_DNA"/>
</dbReference>
<name>A0A9Y2IQS1_9PSEU</name>
<organism evidence="1 2">
    <name type="scientific">Amycolatopsis carbonis</name>
    <dbReference type="NCBI Taxonomy" id="715471"/>
    <lineage>
        <taxon>Bacteria</taxon>
        <taxon>Bacillati</taxon>
        <taxon>Actinomycetota</taxon>
        <taxon>Actinomycetes</taxon>
        <taxon>Pseudonocardiales</taxon>
        <taxon>Pseudonocardiaceae</taxon>
        <taxon>Amycolatopsis</taxon>
    </lineage>
</organism>
<dbReference type="Pfam" id="PF19457">
    <property type="entry name" value="DUF5994"/>
    <property type="match status" value="1"/>
</dbReference>
<keyword evidence="2" id="KW-1185">Reference proteome</keyword>
<dbReference type="RefSeq" id="WP_285973363.1">
    <property type="nucleotide sequence ID" value="NZ_CP127294.1"/>
</dbReference>
<dbReference type="KEGG" id="acab:QRX50_19470"/>
<proteinExistence type="predicted"/>
<evidence type="ECO:0000313" key="2">
    <source>
        <dbReference type="Proteomes" id="UP001236014"/>
    </source>
</evidence>
<dbReference type="Proteomes" id="UP001236014">
    <property type="component" value="Chromosome"/>
</dbReference>
<sequence>MVDTPHAPLDGSRVRLKPLLSVTGFVDGAWWPRSTDLTAEVPELAAALAERIGPVWRVAFPSAAWTVTGTRMVNRGMIIRLEGFRAQDPHIVHVTGSLMRRLTLLVVPAGTTQVIVERAMSAASDQNDATRPEALLDGAGLAHPPAENDVYRWESEGGSTAAIAAVSRP</sequence>
<gene>
    <name evidence="1" type="ORF">QRX50_19470</name>
</gene>
<evidence type="ECO:0000313" key="1">
    <source>
        <dbReference type="EMBL" id="WIX82798.1"/>
    </source>
</evidence>
<accession>A0A9Y2IQS1</accession>
<dbReference type="InterPro" id="IPR046036">
    <property type="entry name" value="DUF5994"/>
</dbReference>
<dbReference type="AlphaFoldDB" id="A0A9Y2IQS1"/>
<reference evidence="1 2" key="1">
    <citation type="submission" date="2023-06" db="EMBL/GenBank/DDBJ databases">
        <authorList>
            <person name="Oyuntsetseg B."/>
            <person name="Kim S.B."/>
        </authorList>
    </citation>
    <scope>NUCLEOTIDE SEQUENCE [LARGE SCALE GENOMIC DNA]</scope>
    <source>
        <strain evidence="1 2">2-15</strain>
    </source>
</reference>